<sequence>MQTRQILNVFHRLLELVVRGIFLLVAYISGPAEAQPPIKDLTLLHSATTLALKIRNKQLTSEEVVSSYIERIKEIQPILNCIVADRFAEALEEARKCDQLLKSQDAPSADLLAKEKPLFGVPFTTKDCIAMANMQHTAGLVIRKNIVANRDAEAIKLMRSAGAIPLALTNVSELAMWWESSNCLFGTTKNPYNTRVF</sequence>
<dbReference type="PANTHER" id="PTHR43372">
    <property type="entry name" value="FATTY-ACID AMIDE HYDROLASE"/>
    <property type="match status" value="1"/>
</dbReference>
<dbReference type="Proteomes" id="UP000036403">
    <property type="component" value="Unassembled WGS sequence"/>
</dbReference>
<dbReference type="EMBL" id="LBMM01007645">
    <property type="protein sequence ID" value="KMQ89552.1"/>
    <property type="molecule type" value="Genomic_DNA"/>
</dbReference>
<evidence type="ECO:0000313" key="3">
    <source>
        <dbReference type="Proteomes" id="UP000036403"/>
    </source>
</evidence>
<dbReference type="Pfam" id="PF01425">
    <property type="entry name" value="Amidase"/>
    <property type="match status" value="1"/>
</dbReference>
<feature type="domain" description="Amidase" evidence="1">
    <location>
        <begin position="63"/>
        <end position="194"/>
    </location>
</feature>
<gene>
    <name evidence="2" type="ORF">RF55_10810</name>
</gene>
<name>A0A0J7KH02_LASNI</name>
<dbReference type="PANTHER" id="PTHR43372:SF4">
    <property type="entry name" value="FATTY-ACID AMIDE HYDROLASE 2"/>
    <property type="match status" value="1"/>
</dbReference>
<dbReference type="STRING" id="67767.A0A0J7KH02"/>
<keyword evidence="3" id="KW-1185">Reference proteome</keyword>
<reference evidence="2 3" key="1">
    <citation type="submission" date="2015-04" db="EMBL/GenBank/DDBJ databases">
        <title>Lasius niger genome sequencing.</title>
        <authorList>
            <person name="Konorov E.A."/>
            <person name="Nikitin M.A."/>
            <person name="Kirill M.V."/>
            <person name="Chang P."/>
        </authorList>
    </citation>
    <scope>NUCLEOTIDE SEQUENCE [LARGE SCALE GENOMIC DNA]</scope>
    <source>
        <tissue evidence="2">Whole</tissue>
    </source>
</reference>
<dbReference type="PaxDb" id="67767-A0A0J7KH02"/>
<dbReference type="AlphaFoldDB" id="A0A0J7KH02"/>
<keyword evidence="2" id="KW-0378">Hydrolase</keyword>
<dbReference type="GO" id="GO:0016787">
    <property type="term" value="F:hydrolase activity"/>
    <property type="evidence" value="ECO:0007669"/>
    <property type="project" value="UniProtKB-KW"/>
</dbReference>
<dbReference type="InterPro" id="IPR036928">
    <property type="entry name" value="AS_sf"/>
</dbReference>
<comment type="caution">
    <text evidence="2">The sequence shown here is derived from an EMBL/GenBank/DDBJ whole genome shotgun (WGS) entry which is preliminary data.</text>
</comment>
<organism evidence="2 3">
    <name type="scientific">Lasius niger</name>
    <name type="common">Black garden ant</name>
    <dbReference type="NCBI Taxonomy" id="67767"/>
    <lineage>
        <taxon>Eukaryota</taxon>
        <taxon>Metazoa</taxon>
        <taxon>Ecdysozoa</taxon>
        <taxon>Arthropoda</taxon>
        <taxon>Hexapoda</taxon>
        <taxon>Insecta</taxon>
        <taxon>Pterygota</taxon>
        <taxon>Neoptera</taxon>
        <taxon>Endopterygota</taxon>
        <taxon>Hymenoptera</taxon>
        <taxon>Apocrita</taxon>
        <taxon>Aculeata</taxon>
        <taxon>Formicoidea</taxon>
        <taxon>Formicidae</taxon>
        <taxon>Formicinae</taxon>
        <taxon>Lasius</taxon>
        <taxon>Lasius</taxon>
    </lineage>
</organism>
<dbReference type="InterPro" id="IPR052739">
    <property type="entry name" value="FAAH2"/>
</dbReference>
<dbReference type="GO" id="GO:0012505">
    <property type="term" value="C:endomembrane system"/>
    <property type="evidence" value="ECO:0007669"/>
    <property type="project" value="TreeGrafter"/>
</dbReference>
<accession>A0A0J7KH02</accession>
<protein>
    <submittedName>
        <fullName evidence="2">Fatty-acid amide hydrolase 2</fullName>
    </submittedName>
</protein>
<evidence type="ECO:0000313" key="2">
    <source>
        <dbReference type="EMBL" id="KMQ89552.1"/>
    </source>
</evidence>
<dbReference type="InterPro" id="IPR023631">
    <property type="entry name" value="Amidase_dom"/>
</dbReference>
<dbReference type="Gene3D" id="3.90.1300.10">
    <property type="entry name" value="Amidase signature (AS) domain"/>
    <property type="match status" value="1"/>
</dbReference>
<evidence type="ECO:0000259" key="1">
    <source>
        <dbReference type="Pfam" id="PF01425"/>
    </source>
</evidence>
<proteinExistence type="predicted"/>
<dbReference type="OrthoDB" id="7634359at2759"/>
<dbReference type="SUPFAM" id="SSF75304">
    <property type="entry name" value="Amidase signature (AS) enzymes"/>
    <property type="match status" value="1"/>
</dbReference>